<sequence>MHVIHPRPLTKADFAPFGEVLEMAGARSFVINDGMATRFHDLARVDVAAGGGRPAISIFKAQPATLPLDIAMFERHPLASQAFYPLSGRSWLVVVASDDAGRPGEIEAFLASGTQGVNYARGVWHHPLLALGEISDFLVVDRVGNGDNLEETRLELSCRLER</sequence>
<comment type="function">
    <text evidence="5">Catalyzes the catabolism of the allantoin degradation intermediate (S)-ureidoglycolate, generating urea and glyoxylate. Involved in the utilization of allantoin as nitrogen source.</text>
</comment>
<evidence type="ECO:0000313" key="7">
    <source>
        <dbReference type="Proteomes" id="UP001164020"/>
    </source>
</evidence>
<proteinExistence type="inferred from homology"/>
<evidence type="ECO:0000313" key="6">
    <source>
        <dbReference type="EMBL" id="WAP69707.1"/>
    </source>
</evidence>
<dbReference type="InterPro" id="IPR023525">
    <property type="entry name" value="Ureidogly_lyase_bac"/>
</dbReference>
<keyword evidence="7" id="KW-1185">Reference proteome</keyword>
<gene>
    <name evidence="5" type="primary">allA</name>
    <name evidence="6" type="ORF">OH818_05715</name>
</gene>
<dbReference type="Pfam" id="PF04115">
    <property type="entry name" value="Ureidogly_lyase"/>
    <property type="match status" value="1"/>
</dbReference>
<name>A0ABY7C239_9HYPH</name>
<dbReference type="PANTHER" id="PTHR21221:SF1">
    <property type="entry name" value="UREIDOGLYCOLATE LYASE"/>
    <property type="match status" value="1"/>
</dbReference>
<dbReference type="PANTHER" id="PTHR21221">
    <property type="entry name" value="UREIDOGLYCOLATE HYDROLASE"/>
    <property type="match status" value="1"/>
</dbReference>
<dbReference type="HAMAP" id="MF_00616">
    <property type="entry name" value="Ureidogly_lyase"/>
    <property type="match status" value="1"/>
</dbReference>
<comment type="subunit">
    <text evidence="1 5">Homodimer.</text>
</comment>
<dbReference type="InterPro" id="IPR007247">
    <property type="entry name" value="Ureidogly_lyase"/>
</dbReference>
<keyword evidence="3 5" id="KW-0456">Lyase</keyword>
<comment type="pathway">
    <text evidence="5">Nitrogen metabolism; (S)-allantoin degradation.</text>
</comment>
<dbReference type="InterPro" id="IPR047233">
    <property type="entry name" value="UAH_cupin"/>
</dbReference>
<evidence type="ECO:0000256" key="2">
    <source>
        <dbReference type="ARBA" id="ARBA00022631"/>
    </source>
</evidence>
<organism evidence="6 7">
    <name type="scientific">Jiella pelagia</name>
    <dbReference type="NCBI Taxonomy" id="2986949"/>
    <lineage>
        <taxon>Bacteria</taxon>
        <taxon>Pseudomonadati</taxon>
        <taxon>Pseudomonadota</taxon>
        <taxon>Alphaproteobacteria</taxon>
        <taxon>Hyphomicrobiales</taxon>
        <taxon>Aurantimonadaceae</taxon>
        <taxon>Jiella</taxon>
    </lineage>
</organism>
<evidence type="ECO:0000256" key="4">
    <source>
        <dbReference type="ARBA" id="ARBA00047684"/>
    </source>
</evidence>
<dbReference type="SUPFAM" id="SSF51182">
    <property type="entry name" value="RmlC-like cupins"/>
    <property type="match status" value="1"/>
</dbReference>
<comment type="similarity">
    <text evidence="5">Belongs to the ureidoglycolate lyase family.</text>
</comment>
<dbReference type="InterPro" id="IPR024060">
    <property type="entry name" value="Ureidoglycolate_lyase_dom_sf"/>
</dbReference>
<dbReference type="EMBL" id="CP114029">
    <property type="protein sequence ID" value="WAP69707.1"/>
    <property type="molecule type" value="Genomic_DNA"/>
</dbReference>
<dbReference type="PIRSF" id="PIRSF017306">
    <property type="entry name" value="Ureidogly_hydro"/>
    <property type="match status" value="1"/>
</dbReference>
<dbReference type="InterPro" id="IPR011051">
    <property type="entry name" value="RmlC_Cupin_sf"/>
</dbReference>
<evidence type="ECO:0000256" key="1">
    <source>
        <dbReference type="ARBA" id="ARBA00011738"/>
    </source>
</evidence>
<reference evidence="6" key="1">
    <citation type="submission" date="2022-12" db="EMBL/GenBank/DDBJ databases">
        <title>Jiella pelagia sp. nov., isolated from phosphonate enriched culture of Northwest Pacific surface seawater.</title>
        <authorList>
            <person name="Shin D.Y."/>
            <person name="Hwang C.Y."/>
        </authorList>
    </citation>
    <scope>NUCLEOTIDE SEQUENCE</scope>
    <source>
        <strain evidence="6">HL-NP1</strain>
    </source>
</reference>
<dbReference type="Proteomes" id="UP001164020">
    <property type="component" value="Chromosome"/>
</dbReference>
<evidence type="ECO:0000256" key="3">
    <source>
        <dbReference type="ARBA" id="ARBA00023239"/>
    </source>
</evidence>
<evidence type="ECO:0000256" key="5">
    <source>
        <dbReference type="HAMAP-Rule" id="MF_00616"/>
    </source>
</evidence>
<keyword evidence="2 5" id="KW-0659">Purine metabolism</keyword>
<dbReference type="NCBIfam" id="NF009932">
    <property type="entry name" value="PRK13395.1"/>
    <property type="match status" value="1"/>
</dbReference>
<comment type="cofactor">
    <cofactor evidence="5">
        <name>Ni(2+)</name>
        <dbReference type="ChEBI" id="CHEBI:49786"/>
    </cofactor>
</comment>
<protein>
    <recommendedName>
        <fullName evidence="5">Ureidoglycolate lyase</fullName>
        <ecNumber evidence="5">4.3.2.3</ecNumber>
    </recommendedName>
    <alternativeName>
        <fullName evidence="5">Ureidoglycolatase</fullName>
    </alternativeName>
</protein>
<dbReference type="EC" id="4.3.2.3" evidence="5"/>
<dbReference type="Gene3D" id="2.60.120.480">
    <property type="entry name" value="Ureidoglycolate hydrolase"/>
    <property type="match status" value="1"/>
</dbReference>
<dbReference type="CDD" id="cd20298">
    <property type="entry name" value="cupin_UAH"/>
    <property type="match status" value="1"/>
</dbReference>
<comment type="catalytic activity">
    <reaction evidence="4 5">
        <text>(S)-ureidoglycolate = urea + glyoxylate</text>
        <dbReference type="Rhea" id="RHEA:11304"/>
        <dbReference type="ChEBI" id="CHEBI:16199"/>
        <dbReference type="ChEBI" id="CHEBI:36655"/>
        <dbReference type="ChEBI" id="CHEBI:57296"/>
        <dbReference type="EC" id="4.3.2.3"/>
    </reaction>
</comment>
<accession>A0ABY7C239</accession>
<dbReference type="RefSeq" id="WP_268882141.1">
    <property type="nucleotide sequence ID" value="NZ_CP114029.1"/>
</dbReference>
<dbReference type="GO" id="GO:0016829">
    <property type="term" value="F:lyase activity"/>
    <property type="evidence" value="ECO:0007669"/>
    <property type="project" value="UniProtKB-KW"/>
</dbReference>